<gene>
    <name evidence="3" type="ORF">JD292_07755</name>
</gene>
<dbReference type="AlphaFoldDB" id="A0A934UWR8"/>
<sequence length="403" mass="41823">MRIALVSLHTSPGAVPGRADAGGMNVVVAEAAHALAARGHEVSVITRASDDAAAGERPLDPARPGPSLVAIEAGDPGLRKEELPTILPAASRALAALGPFDAVHAHYWLSGVAARETAARSSVGLALSLHTVGAQKNARLAANDRGEPPLRIAAERALIRESTLVAGSEGELAAARSAAGGSAGRGIVIHPGVDTSAFTPRDVSRETERLGDRRPFRIVVLGRVQPLKGQDLAIRAIGALMKLDPELAARTELLIAGEPTPGGEAWAAGLPHLAEELGATDHVRFLPAQGRSEAARLLATADLALVPSRSETFGLVAVEAAACGVPTIAGRHTGLLESAPDGRSAILVDGRDPADWARAIHGLLRDPARRSALGASARAFALTLDWARHAERLEALYRELARR</sequence>
<keyword evidence="1" id="KW-0328">Glycosyltransferase</keyword>
<dbReference type="Gene3D" id="3.40.50.2000">
    <property type="entry name" value="Glycogen Phosphorylase B"/>
    <property type="match status" value="2"/>
</dbReference>
<dbReference type="RefSeq" id="WP_200132165.1">
    <property type="nucleotide sequence ID" value="NZ_JAEHOI010000006.1"/>
</dbReference>
<organism evidence="3 4">
    <name type="scientific">Leucobacter edaphi</name>
    <dbReference type="NCBI Taxonomy" id="2796472"/>
    <lineage>
        <taxon>Bacteria</taxon>
        <taxon>Bacillati</taxon>
        <taxon>Actinomycetota</taxon>
        <taxon>Actinomycetes</taxon>
        <taxon>Micrococcales</taxon>
        <taxon>Microbacteriaceae</taxon>
        <taxon>Leucobacter</taxon>
    </lineage>
</organism>
<dbReference type="PANTHER" id="PTHR12526:SF510">
    <property type="entry name" value="D-INOSITOL 3-PHOSPHATE GLYCOSYLTRANSFERASE"/>
    <property type="match status" value="1"/>
</dbReference>
<dbReference type="PANTHER" id="PTHR12526">
    <property type="entry name" value="GLYCOSYLTRANSFERASE"/>
    <property type="match status" value="1"/>
</dbReference>
<keyword evidence="4" id="KW-1185">Reference proteome</keyword>
<evidence type="ECO:0000313" key="4">
    <source>
        <dbReference type="Proteomes" id="UP000618733"/>
    </source>
</evidence>
<evidence type="ECO:0000256" key="2">
    <source>
        <dbReference type="ARBA" id="ARBA00022679"/>
    </source>
</evidence>
<keyword evidence="2" id="KW-0808">Transferase</keyword>
<dbReference type="EMBL" id="JAEHOI010000006">
    <property type="protein sequence ID" value="MBK0421969.1"/>
    <property type="molecule type" value="Genomic_DNA"/>
</dbReference>
<dbReference type="SUPFAM" id="SSF53756">
    <property type="entry name" value="UDP-Glycosyltransferase/glycogen phosphorylase"/>
    <property type="match status" value="1"/>
</dbReference>
<evidence type="ECO:0000256" key="1">
    <source>
        <dbReference type="ARBA" id="ARBA00022676"/>
    </source>
</evidence>
<dbReference type="GO" id="GO:0016757">
    <property type="term" value="F:glycosyltransferase activity"/>
    <property type="evidence" value="ECO:0007669"/>
    <property type="project" value="UniProtKB-KW"/>
</dbReference>
<dbReference type="Pfam" id="PF20706">
    <property type="entry name" value="GT4-conflict"/>
    <property type="match status" value="1"/>
</dbReference>
<name>A0A934UWR8_9MICO</name>
<evidence type="ECO:0000313" key="3">
    <source>
        <dbReference type="EMBL" id="MBK0421969.1"/>
    </source>
</evidence>
<comment type="caution">
    <text evidence="3">The sequence shown here is derived from an EMBL/GenBank/DDBJ whole genome shotgun (WGS) entry which is preliminary data.</text>
</comment>
<proteinExistence type="predicted"/>
<dbReference type="Proteomes" id="UP000618733">
    <property type="component" value="Unassembled WGS sequence"/>
</dbReference>
<protein>
    <submittedName>
        <fullName evidence="3">Glycosyltransferase</fullName>
    </submittedName>
</protein>
<accession>A0A934UWR8</accession>
<reference evidence="3" key="1">
    <citation type="submission" date="2020-12" db="EMBL/GenBank/DDBJ databases">
        <title>Leucobacter sp. CAS2, isolated from Chromium sludge.</title>
        <authorList>
            <person name="Xu Z."/>
        </authorList>
    </citation>
    <scope>NUCLEOTIDE SEQUENCE</scope>
    <source>
        <strain evidence="3">CSA2</strain>
    </source>
</reference>